<proteinExistence type="predicted"/>
<accession>A0ABR9TFH5</accession>
<dbReference type="EMBL" id="PRDM01000001">
    <property type="protein sequence ID" value="MBE8723427.1"/>
    <property type="molecule type" value="Genomic_DNA"/>
</dbReference>
<dbReference type="Proteomes" id="UP000640614">
    <property type="component" value="Unassembled WGS sequence"/>
</dbReference>
<organism evidence="1 2">
    <name type="scientific">Flavobacterium hungaricum</name>
    <dbReference type="NCBI Taxonomy" id="2082725"/>
    <lineage>
        <taxon>Bacteria</taxon>
        <taxon>Pseudomonadati</taxon>
        <taxon>Bacteroidota</taxon>
        <taxon>Flavobacteriia</taxon>
        <taxon>Flavobacteriales</taxon>
        <taxon>Flavobacteriaceae</taxon>
        <taxon>Flavobacterium</taxon>
    </lineage>
</organism>
<reference evidence="1 2" key="1">
    <citation type="submission" date="2018-07" db="EMBL/GenBank/DDBJ databases">
        <title>Genome assembly of strain KB82.</title>
        <authorList>
            <person name="Kukolya J."/>
            <person name="Horvath B."/>
            <person name="Nagy I."/>
            <person name="Toth A."/>
        </authorList>
    </citation>
    <scope>NUCLEOTIDE SEQUENCE [LARGE SCALE GENOMIC DNA]</scope>
    <source>
        <strain evidence="1 2">Kb82</strain>
    </source>
</reference>
<evidence type="ECO:0000313" key="2">
    <source>
        <dbReference type="Proteomes" id="UP000640614"/>
    </source>
</evidence>
<comment type="caution">
    <text evidence="1">The sequence shown here is derived from an EMBL/GenBank/DDBJ whole genome shotgun (WGS) entry which is preliminary data.</text>
</comment>
<keyword evidence="2" id="KW-1185">Reference proteome</keyword>
<sequence>MQKMEIENYRISCGKHLQNVKAAFENFNLIEAIEKAAKSIDPTNENKMFSHQRRVGFKVANNGFELLKQREVDLRKCQNFEEILAITDEVSKQIYRLGSLWSYDTALRIGFQKRVYPKNVYLQAGVKKGYKKIFNQNSNNRFVNKKIFSQELQILEPYEIENFLCIWGSNQMFGC</sequence>
<name>A0ABR9TFH5_9FLAO</name>
<protein>
    <submittedName>
        <fullName evidence="1">Uncharacterized protein</fullName>
    </submittedName>
</protein>
<gene>
    <name evidence="1" type="ORF">C4F50_00595</name>
</gene>
<evidence type="ECO:0000313" key="1">
    <source>
        <dbReference type="EMBL" id="MBE8723427.1"/>
    </source>
</evidence>